<dbReference type="EMBL" id="BOML01000013">
    <property type="protein sequence ID" value="GIE00018.1"/>
    <property type="molecule type" value="Genomic_DNA"/>
</dbReference>
<dbReference type="Proteomes" id="UP000637628">
    <property type="component" value="Unassembled WGS sequence"/>
</dbReference>
<gene>
    <name evidence="2" type="ORF">Adu01nite_13680</name>
</gene>
<comment type="caution">
    <text evidence="2">The sequence shown here is derived from an EMBL/GenBank/DDBJ whole genome shotgun (WGS) entry which is preliminary data.</text>
</comment>
<name>A0ABQ3YR00_9ACTN</name>
<protein>
    <recommendedName>
        <fullName evidence="4">Superoxide dismutase</fullName>
    </recommendedName>
</protein>
<keyword evidence="1" id="KW-0732">Signal</keyword>
<feature type="signal peptide" evidence="1">
    <location>
        <begin position="1"/>
        <end position="21"/>
    </location>
</feature>
<organism evidence="2 3">
    <name type="scientific">Paractinoplanes durhamensis</name>
    <dbReference type="NCBI Taxonomy" id="113563"/>
    <lineage>
        <taxon>Bacteria</taxon>
        <taxon>Bacillati</taxon>
        <taxon>Actinomycetota</taxon>
        <taxon>Actinomycetes</taxon>
        <taxon>Micromonosporales</taxon>
        <taxon>Micromonosporaceae</taxon>
        <taxon>Paractinoplanes</taxon>
    </lineage>
</organism>
<keyword evidence="3" id="KW-1185">Reference proteome</keyword>
<accession>A0ABQ3YR00</accession>
<reference evidence="2 3" key="1">
    <citation type="submission" date="2021-01" db="EMBL/GenBank/DDBJ databases">
        <title>Whole genome shotgun sequence of Actinoplanes durhamensis NBRC 14914.</title>
        <authorList>
            <person name="Komaki H."/>
            <person name="Tamura T."/>
        </authorList>
    </citation>
    <scope>NUCLEOTIDE SEQUENCE [LARGE SCALE GENOMIC DNA]</scope>
    <source>
        <strain evidence="2 3">NBRC 14914</strain>
    </source>
</reference>
<evidence type="ECO:0000256" key="1">
    <source>
        <dbReference type="SAM" id="SignalP"/>
    </source>
</evidence>
<dbReference type="SUPFAM" id="SSF63829">
    <property type="entry name" value="Calcium-dependent phosphotriesterase"/>
    <property type="match status" value="1"/>
</dbReference>
<evidence type="ECO:0000313" key="2">
    <source>
        <dbReference type="EMBL" id="GIE00018.1"/>
    </source>
</evidence>
<dbReference type="Gene3D" id="2.120.10.30">
    <property type="entry name" value="TolB, C-terminal domain"/>
    <property type="match status" value="1"/>
</dbReference>
<evidence type="ECO:0000313" key="3">
    <source>
        <dbReference type="Proteomes" id="UP000637628"/>
    </source>
</evidence>
<sequence>MLALSTTISGASALAASPAFAEAGGTFPGVITLPGGFAPEGIAINGPFAYLGSRATGSVYRADLATGTGEIIYTGPGTPTNGLEIDGRGRAFLSGNTGGDIRVVSIHTGRLLASYQVTAAGSSFLNDVVLTRDAAWFTDSFSATLHRLPTPPDGGLGAEVTALPLTGLTVTAGTINLNGICATPDGRALLVVQSNTGLLFRVDPASGAATPVDLGGATVFNGDGLLLEGHILYVVQNRLNTVQVFTLNRHGTAGIWTTTIADPAFAVPTAAASFDNRLYVVNGKLTTPIAPDVGYDVIAVPITWTV</sequence>
<dbReference type="InterPro" id="IPR011042">
    <property type="entry name" value="6-blade_b-propeller_TolB-like"/>
</dbReference>
<proteinExistence type="predicted"/>
<evidence type="ECO:0008006" key="4">
    <source>
        <dbReference type="Google" id="ProtNLM"/>
    </source>
</evidence>
<feature type="chain" id="PRO_5045713575" description="Superoxide dismutase" evidence="1">
    <location>
        <begin position="22"/>
        <end position="306"/>
    </location>
</feature>